<reference evidence="5" key="1">
    <citation type="submission" date="2017-06" db="EMBL/GenBank/DDBJ databases">
        <title>Genome analysis of Fimbriiglobus ruber SP5, the first member of the order Planctomycetales with confirmed chitinolytic capability.</title>
        <authorList>
            <person name="Ravin N.V."/>
            <person name="Rakitin A.L."/>
            <person name="Ivanova A.A."/>
            <person name="Beletsky A.V."/>
            <person name="Kulichevskaya I.S."/>
            <person name="Mardanov A.V."/>
            <person name="Dedysh S.N."/>
        </authorList>
    </citation>
    <scope>NUCLEOTIDE SEQUENCE [LARGE SCALE GENOMIC DNA]</scope>
    <source>
        <strain evidence="5">SP5</strain>
    </source>
</reference>
<comment type="caution">
    <text evidence="4">The sequence shown here is derived from an EMBL/GenBank/DDBJ whole genome shotgun (WGS) entry which is preliminary data.</text>
</comment>
<evidence type="ECO:0000313" key="5">
    <source>
        <dbReference type="Proteomes" id="UP000214646"/>
    </source>
</evidence>
<dbReference type="GO" id="GO:0022857">
    <property type="term" value="F:transmembrane transporter activity"/>
    <property type="evidence" value="ECO:0007669"/>
    <property type="project" value="InterPro"/>
</dbReference>
<protein>
    <submittedName>
        <fullName evidence="4">RND efflux system, membrane fusion protein CmeA</fullName>
    </submittedName>
</protein>
<dbReference type="Gene3D" id="2.40.50.100">
    <property type="match status" value="1"/>
</dbReference>
<dbReference type="GO" id="GO:0030313">
    <property type="term" value="C:cell envelope"/>
    <property type="evidence" value="ECO:0007669"/>
    <property type="project" value="UniProtKB-SubCell"/>
</dbReference>
<evidence type="ECO:0000259" key="3">
    <source>
        <dbReference type="Pfam" id="PF25944"/>
    </source>
</evidence>
<keyword evidence="5" id="KW-1185">Reference proteome</keyword>
<feature type="domain" description="Multidrug resistance protein MdtA-like beta-barrel" evidence="3">
    <location>
        <begin position="184"/>
        <end position="265"/>
    </location>
</feature>
<dbReference type="EMBL" id="NIDE01000002">
    <property type="protein sequence ID" value="OWK45172.1"/>
    <property type="molecule type" value="Genomic_DNA"/>
</dbReference>
<dbReference type="Pfam" id="PF25944">
    <property type="entry name" value="Beta-barrel_RND"/>
    <property type="match status" value="1"/>
</dbReference>
<dbReference type="InterPro" id="IPR006143">
    <property type="entry name" value="RND_pump_MFP"/>
</dbReference>
<dbReference type="AlphaFoldDB" id="A0A225DUU5"/>
<dbReference type="InterPro" id="IPR058625">
    <property type="entry name" value="MdtA-like_BSH"/>
</dbReference>
<dbReference type="GO" id="GO:0005886">
    <property type="term" value="C:plasma membrane"/>
    <property type="evidence" value="ECO:0007669"/>
    <property type="project" value="TreeGrafter"/>
</dbReference>
<proteinExistence type="inferred from homology"/>
<dbReference type="GO" id="GO:0046677">
    <property type="term" value="P:response to antibiotic"/>
    <property type="evidence" value="ECO:0007669"/>
    <property type="project" value="TreeGrafter"/>
</dbReference>
<dbReference type="InterPro" id="IPR058626">
    <property type="entry name" value="MdtA-like_b-barrel"/>
</dbReference>
<comment type="similarity">
    <text evidence="1">Belongs to the membrane fusion protein (MFP) (TC 8.A.1) family.</text>
</comment>
<dbReference type="Gene3D" id="1.10.287.470">
    <property type="entry name" value="Helix hairpin bin"/>
    <property type="match status" value="1"/>
</dbReference>
<dbReference type="SUPFAM" id="SSF111369">
    <property type="entry name" value="HlyD-like secretion proteins"/>
    <property type="match status" value="1"/>
</dbReference>
<accession>A0A225DUU5</accession>
<dbReference type="Gene3D" id="2.40.30.170">
    <property type="match status" value="1"/>
</dbReference>
<dbReference type="PANTHER" id="PTHR30158">
    <property type="entry name" value="ACRA/E-RELATED COMPONENT OF DRUG EFFLUX TRANSPORTER"/>
    <property type="match status" value="1"/>
</dbReference>
<organism evidence="4 5">
    <name type="scientific">Fimbriiglobus ruber</name>
    <dbReference type="NCBI Taxonomy" id="1908690"/>
    <lineage>
        <taxon>Bacteria</taxon>
        <taxon>Pseudomonadati</taxon>
        <taxon>Planctomycetota</taxon>
        <taxon>Planctomycetia</taxon>
        <taxon>Gemmatales</taxon>
        <taxon>Gemmataceae</taxon>
        <taxon>Fimbriiglobus</taxon>
    </lineage>
</organism>
<sequence>MFLVVLACSTIRADDPPKADSSKKEFVFDGRFEADAVSIRPLVTGYLTRIPVAEGSVVRAGDVIAEIDPRPYQAKLDRAKAHVEAAIAKTKTATITLDQAKNLAANKVKSANDVAVAQVAADVTTAELEAAKADMTLAQLNLSWTRLTAPSGGRVGRLTSTLGGLLVADEVRPLVTIVDAEQLAVVFYVSEHDLLHFRRDGLDKPKKLTVEVGLSDETGFPHPAEVTFVDTAVNPRTGTIHVRARCENPNGLISPGMSARVRLSVPTAK</sequence>
<dbReference type="NCBIfam" id="TIGR01730">
    <property type="entry name" value="RND_mfp"/>
    <property type="match status" value="1"/>
</dbReference>
<evidence type="ECO:0000259" key="2">
    <source>
        <dbReference type="Pfam" id="PF25917"/>
    </source>
</evidence>
<name>A0A225DUU5_9BACT</name>
<dbReference type="Proteomes" id="UP000214646">
    <property type="component" value="Unassembled WGS sequence"/>
</dbReference>
<dbReference type="PANTHER" id="PTHR30158:SF10">
    <property type="entry name" value="CATION EFFLUX PUMP"/>
    <property type="match status" value="1"/>
</dbReference>
<evidence type="ECO:0000313" key="4">
    <source>
        <dbReference type="EMBL" id="OWK45172.1"/>
    </source>
</evidence>
<dbReference type="Pfam" id="PF25917">
    <property type="entry name" value="BSH_RND"/>
    <property type="match status" value="1"/>
</dbReference>
<evidence type="ECO:0000256" key="1">
    <source>
        <dbReference type="ARBA" id="ARBA00009477"/>
    </source>
</evidence>
<gene>
    <name evidence="4" type="ORF">FRUB_01503</name>
</gene>
<feature type="domain" description="Multidrug resistance protein MdtA-like barrel-sandwich hybrid" evidence="2">
    <location>
        <begin position="36"/>
        <end position="177"/>
    </location>
</feature>